<dbReference type="InterPro" id="IPR050621">
    <property type="entry name" value="Tudor_domain_containing"/>
</dbReference>
<reference evidence="6 7" key="1">
    <citation type="submission" date="2015-07" db="EMBL/GenBank/DDBJ databases">
        <title>The genome of Eufriesea mexicana.</title>
        <authorList>
            <person name="Pan H."/>
            <person name="Kapheim K."/>
        </authorList>
    </citation>
    <scope>NUCLEOTIDE SEQUENCE [LARGE SCALE GENOMIC DNA]</scope>
    <source>
        <strain evidence="6">0111107269</strain>
        <tissue evidence="6">Whole body</tissue>
    </source>
</reference>
<keyword evidence="4" id="KW-0221">Differentiation</keyword>
<keyword evidence="3" id="KW-0677">Repeat</keyword>
<dbReference type="PROSITE" id="PS51644">
    <property type="entry name" value="HTH_OST"/>
    <property type="match status" value="2"/>
</dbReference>
<dbReference type="CDD" id="cd09972">
    <property type="entry name" value="LOTUS_TDRD_OSKAR"/>
    <property type="match status" value="1"/>
</dbReference>
<evidence type="ECO:0000256" key="2">
    <source>
        <dbReference type="ARBA" id="ARBA00022490"/>
    </source>
</evidence>
<dbReference type="PANTHER" id="PTHR22948:SF76">
    <property type="entry name" value="FI20010P1-RELATED"/>
    <property type="match status" value="1"/>
</dbReference>
<organism evidence="6 7">
    <name type="scientific">Eufriesea mexicana</name>
    <dbReference type="NCBI Taxonomy" id="516756"/>
    <lineage>
        <taxon>Eukaryota</taxon>
        <taxon>Metazoa</taxon>
        <taxon>Ecdysozoa</taxon>
        <taxon>Arthropoda</taxon>
        <taxon>Hexapoda</taxon>
        <taxon>Insecta</taxon>
        <taxon>Pterygota</taxon>
        <taxon>Neoptera</taxon>
        <taxon>Endopterygota</taxon>
        <taxon>Hymenoptera</taxon>
        <taxon>Apocrita</taxon>
        <taxon>Aculeata</taxon>
        <taxon>Apoidea</taxon>
        <taxon>Anthophila</taxon>
        <taxon>Apidae</taxon>
        <taxon>Eufriesea</taxon>
    </lineage>
</organism>
<keyword evidence="7" id="KW-1185">Reference proteome</keyword>
<dbReference type="EMBL" id="KQ760357">
    <property type="protein sequence ID" value="OAD60754.1"/>
    <property type="molecule type" value="Genomic_DNA"/>
</dbReference>
<dbReference type="Gene3D" id="3.30.420.610">
    <property type="entry name" value="LOTUS domain-like"/>
    <property type="match status" value="2"/>
</dbReference>
<feature type="domain" description="HTH OST-type" evidence="5">
    <location>
        <begin position="7"/>
        <end position="80"/>
    </location>
</feature>
<dbReference type="Pfam" id="PF12872">
    <property type="entry name" value="OST-HTH"/>
    <property type="match status" value="2"/>
</dbReference>
<dbReference type="GO" id="GO:0007283">
    <property type="term" value="P:spermatogenesis"/>
    <property type="evidence" value="ECO:0007669"/>
    <property type="project" value="UniProtKB-KW"/>
</dbReference>
<evidence type="ECO:0000313" key="7">
    <source>
        <dbReference type="Proteomes" id="UP000250275"/>
    </source>
</evidence>
<dbReference type="GO" id="GO:0005737">
    <property type="term" value="C:cytoplasm"/>
    <property type="evidence" value="ECO:0007669"/>
    <property type="project" value="UniProtKB-SubCell"/>
</dbReference>
<dbReference type="Gene3D" id="2.40.50.90">
    <property type="match status" value="1"/>
</dbReference>
<dbReference type="SUPFAM" id="SSF63748">
    <property type="entry name" value="Tudor/PWWP/MBT"/>
    <property type="match status" value="1"/>
</dbReference>
<gene>
    <name evidence="6" type="ORF">WN48_04784</name>
</gene>
<evidence type="ECO:0000313" key="6">
    <source>
        <dbReference type="EMBL" id="OAD60754.1"/>
    </source>
</evidence>
<evidence type="ECO:0000259" key="5">
    <source>
        <dbReference type="PROSITE" id="PS51644"/>
    </source>
</evidence>
<dbReference type="InterPro" id="IPR025605">
    <property type="entry name" value="OST-HTH/LOTUS_dom"/>
</dbReference>
<dbReference type="InterPro" id="IPR041966">
    <property type="entry name" value="LOTUS-like"/>
</dbReference>
<accession>A0A310SKS5</accession>
<feature type="domain" description="HTH OST-type" evidence="5">
    <location>
        <begin position="320"/>
        <end position="394"/>
    </location>
</feature>
<dbReference type="Pfam" id="PF00567">
    <property type="entry name" value="TUDOR"/>
    <property type="match status" value="1"/>
</dbReference>
<keyword evidence="4" id="KW-0744">Spermatogenesis</keyword>
<dbReference type="InterPro" id="IPR035437">
    <property type="entry name" value="SNase_OB-fold_sf"/>
</dbReference>
<evidence type="ECO:0000256" key="1">
    <source>
        <dbReference type="ARBA" id="ARBA00004496"/>
    </source>
</evidence>
<protein>
    <submittedName>
        <fullName evidence="6">Tudor domain-containing protein 5</fullName>
    </submittedName>
</protein>
<dbReference type="Proteomes" id="UP000250275">
    <property type="component" value="Unassembled WGS sequence"/>
</dbReference>
<keyword evidence="2" id="KW-0963">Cytoplasm</keyword>
<name>A0A310SKS5_9HYME</name>
<evidence type="ECO:0000256" key="3">
    <source>
        <dbReference type="ARBA" id="ARBA00022737"/>
    </source>
</evidence>
<proteinExistence type="predicted"/>
<dbReference type="PANTHER" id="PTHR22948">
    <property type="entry name" value="TUDOR DOMAIN CONTAINING PROTEIN"/>
    <property type="match status" value="1"/>
</dbReference>
<dbReference type="InterPro" id="IPR002999">
    <property type="entry name" value="Tudor"/>
</dbReference>
<dbReference type="OrthoDB" id="341421at2759"/>
<dbReference type="Gene3D" id="2.30.30.140">
    <property type="match status" value="1"/>
</dbReference>
<evidence type="ECO:0000256" key="4">
    <source>
        <dbReference type="ARBA" id="ARBA00022871"/>
    </source>
</evidence>
<comment type="subcellular location">
    <subcellularLocation>
        <location evidence="1">Cytoplasm</location>
    </subcellularLocation>
</comment>
<dbReference type="GO" id="GO:0030154">
    <property type="term" value="P:cell differentiation"/>
    <property type="evidence" value="ECO:0007669"/>
    <property type="project" value="UniProtKB-ARBA"/>
</dbReference>
<sequence>MQVNLQKRENIQTTILALLLTQKGGCTLRELDNDYFQLEGMYIPWKDLGYSSLLSFLRSIPKAVKIENKNNTIIVKGIASDKSIHVSKLVAGQKSVKQLPGRKSYKPNHYFPMTAPPRIHVSADILSKIVSLVNDNPDGVNKDYILHEVRSCMPFVNITMDDIENQLQELSHTIFQRNNKIYPIQTKIEDLDHLKSSNDMSSSEPTMVSNNKQVCKPLIVTIAGDENLGDMLNVDDEENMFEFPSTKTFHSDHTKSITKTKPTFSFIEESISKYQDQMAEHISIPKVQYDNNINQTQVEFDNIRRDEESQVFNKDVKILINERMKFRLEKLIQNHFDGIWCSDLPKKYLEEYKVPLNYVELGFNSVREFASQLPEIFHCIQPYSTGDFILYYAKRELPSNKIKEKCKANNITELYHIYETNDEEALPSLDTCKGLIPDNVMNIGESVGYINVANLIQNIKPYIEVVVVEVFTPSFFWIQLYKKQKIFKKFMDDLHNFYTMEYMKYVIPPVVLEKGLNCACIYNGIWHRGIIKTVKPDFQVTVMFYDYGTLKTYPPEAIYYLHRMFSNLPAQAIPCGLINIRPYQGSKWSRNATHNFAIRTCEIPLIAIIASIDEEDNSMLVSLTDTLEEEDVHINDWLVEQKLAAHGKMVCMKKRNFPFRYYLECQEHVNHKEFNNTHEVERNCDNNAALYNINFKRNLSDANNFNRIIDNGKSNTLQSFESNNFVKNDPFIEKMCRPVKNSVKKFQEKVSLYQKLLSLKLKSIHSTKINNNNNYEINESIEKKKFLHNSTVSNISLADISVHNRKNSKGSNNICDTSKDHKNISKQQANYFDIWNSEDELDICDIKLSTTDADYEVYKTGYIDWSVICKNAIQENKYNIPHKTIFKKQDNIPLAENCFLKAVYNSSYSALCDKDIHWSSIGNINKTSDVFPLILKNIERRKKDITDSTILAISQQMLETLTGKMFVEPSNSFKNVQDVQLTNSSQESSDISTGNTYTNNNEIFYTKNLEQHSQSYKENEYICMKIIVSNQELCKKLLSIKDTSSNILSLDSDDLSTSDESISFQNNNNDKYEKDVYENDVDTVKKVLNESNSKIDVKSLSHIDEINVIDLHTQESVKFTISDVEVYEKEALITSPKTSVVANKKFELIENLESILGQQSTQNSDLIQNIDYTEESLLNVELMKNSLLSEEAIQSEAEPVEKSVSSIMTETSHISVFNDIDIETDEEEWDVHVSYADFSNLLKSENANYVDVCKNRKDVVYEVMYSDKVTEKDETKNLINPYTKFEIQMSELKSKEDKVDMNNLLLYVEENLIFRPEQCYEEKTNIFNDNNIPLVSPQSTLHEKCFQSSKPIMFDEQEILLTKKDIQDQILQTDSIPSIFTFSENNTNPFLQDEPPNDQINNNISPQAFMQLWKKNLQLEMQINIILNILHKVINDSVKNVNDNITNDESILNAIKGALLLTENNYREKDTVTNTDSTNVECHPECLTIPATSEQPIITTSYNGDHDSNVGINPFRETIIHNLVKSQSVMDYNTLMPVNDDFDTVNQSLSNQQMPKILNTPPGFEKFHNKFMLDLKNNFTNNDNASLLTTTENSVKNELILKETNPFKLSLAVNAKSFNNKWNVDNIINTAPKIIISDESMQQAVHKKEMEKHCFSPSEENLMDNSLHFIEELYNQFNQSLFIQDNDFVTSRDVPNCETMNENFTFSPNYNEKDSIHSSPFHTLCSSSINSSSIMKQNEIQCNQTSMTNSDQLNSASIKLWNKTPKNTTRLKNCSTICSVPENNEEKVICNEDQQKNSLQNNTPADTVDFEVNTNNIGTKDTYSKETKFKTVGKVTYIPKCSFLNYQVFFQVVELPEEVMHIFYYQGIGWLLINEVIKVFSELELTLDTVKLEHVLNTNAQIKEIDRAENSIIFIQTNSVSSKATYNIIDGTNQLRLIPLKLILKVLYELKIISQEDISDIYLHEKFICNSTAHVIWLITNAYRHFKYYIENGQ</sequence>